<accession>A0A3N4M7E2</accession>
<dbReference type="RefSeq" id="WP_120518266.1">
    <property type="nucleotide sequence ID" value="NZ_RMBX01000012.1"/>
</dbReference>
<proteinExistence type="predicted"/>
<dbReference type="AlphaFoldDB" id="A0A3N4M7E2"/>
<dbReference type="OrthoDB" id="1068680at2"/>
<organism evidence="1 2">
    <name type="scientific">Chitinophaga barathri</name>
    <dbReference type="NCBI Taxonomy" id="1647451"/>
    <lineage>
        <taxon>Bacteria</taxon>
        <taxon>Pseudomonadati</taxon>
        <taxon>Bacteroidota</taxon>
        <taxon>Chitinophagia</taxon>
        <taxon>Chitinophagales</taxon>
        <taxon>Chitinophagaceae</taxon>
        <taxon>Chitinophaga</taxon>
    </lineage>
</organism>
<reference evidence="2" key="1">
    <citation type="submission" date="2018-11" db="EMBL/GenBank/DDBJ databases">
        <title>Chitinophaga lutea sp.nov., isolate from arsenic contaminated soil.</title>
        <authorList>
            <person name="Zong Y."/>
        </authorList>
    </citation>
    <scope>NUCLEOTIDE SEQUENCE [LARGE SCALE GENOMIC DNA]</scope>
    <source>
        <strain evidence="2">YLT18</strain>
    </source>
</reference>
<gene>
    <name evidence="1" type="ORF">EG028_21105</name>
</gene>
<dbReference type="Proteomes" id="UP000279089">
    <property type="component" value="Unassembled WGS sequence"/>
</dbReference>
<evidence type="ECO:0000313" key="1">
    <source>
        <dbReference type="EMBL" id="RPD39115.1"/>
    </source>
</evidence>
<dbReference type="SUPFAM" id="SSF56349">
    <property type="entry name" value="DNA breaking-rejoining enzymes"/>
    <property type="match status" value="1"/>
</dbReference>
<sequence length="68" mass="7825">MIRQKTDVSFSISLLEPALNVLKKYLNDDEKYSPVFPVLWNQKMNDYLKVIQELAGIGKNLTTHLCQA</sequence>
<keyword evidence="2" id="KW-1185">Reference proteome</keyword>
<protein>
    <submittedName>
        <fullName evidence="1">Uncharacterized protein</fullName>
    </submittedName>
</protein>
<comment type="caution">
    <text evidence="1">The sequence shown here is derived from an EMBL/GenBank/DDBJ whole genome shotgun (WGS) entry which is preliminary data.</text>
</comment>
<dbReference type="EMBL" id="RMBX01000012">
    <property type="protein sequence ID" value="RPD39115.1"/>
    <property type="molecule type" value="Genomic_DNA"/>
</dbReference>
<evidence type="ECO:0000313" key="2">
    <source>
        <dbReference type="Proteomes" id="UP000279089"/>
    </source>
</evidence>
<dbReference type="GO" id="GO:0003677">
    <property type="term" value="F:DNA binding"/>
    <property type="evidence" value="ECO:0007669"/>
    <property type="project" value="InterPro"/>
</dbReference>
<name>A0A3N4M7E2_9BACT</name>
<dbReference type="InterPro" id="IPR011010">
    <property type="entry name" value="DNA_brk_join_enz"/>
</dbReference>